<evidence type="ECO:0000313" key="1">
    <source>
        <dbReference type="EMBL" id="MBR1369622.1"/>
    </source>
</evidence>
<comment type="caution">
    <text evidence="1">The sequence shown here is derived from an EMBL/GenBank/DDBJ whole genome shotgun (WGS) entry which is preliminary data.</text>
</comment>
<gene>
    <name evidence="1" type="ORF">RJ53_09060</name>
</gene>
<organism evidence="1 2">
    <name type="scientific">Methanocalculus chunghsingensis</name>
    <dbReference type="NCBI Taxonomy" id="156457"/>
    <lineage>
        <taxon>Archaea</taxon>
        <taxon>Methanobacteriati</taxon>
        <taxon>Methanobacteriota</taxon>
        <taxon>Stenosarchaea group</taxon>
        <taxon>Methanomicrobia</taxon>
        <taxon>Methanomicrobiales</taxon>
        <taxon>Methanocalculaceae</taxon>
        <taxon>Methanocalculus</taxon>
    </lineage>
</organism>
<keyword evidence="2" id="KW-1185">Reference proteome</keyword>
<proteinExistence type="predicted"/>
<dbReference type="AlphaFoldDB" id="A0A8J7WBF5"/>
<protein>
    <submittedName>
        <fullName evidence="1">Uncharacterized protein</fullName>
    </submittedName>
</protein>
<dbReference type="RefSeq" id="WP_211531345.1">
    <property type="nucleotide sequence ID" value="NZ_JWHL01000015.1"/>
</dbReference>
<accession>A0A8J7WBF5</accession>
<reference evidence="1" key="1">
    <citation type="submission" date="2014-12" db="EMBL/GenBank/DDBJ databases">
        <authorList>
            <person name="Huang H.-H."/>
            <person name="Chen S.-C."/>
            <person name="Lai M.-C."/>
        </authorList>
    </citation>
    <scope>NUCLEOTIDE SEQUENCE</scope>
    <source>
        <strain evidence="1">K1F9705b</strain>
    </source>
</reference>
<dbReference type="Proteomes" id="UP000730161">
    <property type="component" value="Unassembled WGS sequence"/>
</dbReference>
<evidence type="ECO:0000313" key="2">
    <source>
        <dbReference type="Proteomes" id="UP000730161"/>
    </source>
</evidence>
<dbReference type="EMBL" id="JWHL01000015">
    <property type="protein sequence ID" value="MBR1369622.1"/>
    <property type="molecule type" value="Genomic_DNA"/>
</dbReference>
<sequence>MAYNDCSYCGRTIQGAGSVRGGGSANASSSREGPACVECKRSKGNRSLVQWLRWVKKNDRNRWERITKYHGRKSGGMITLTVKRIAEER</sequence>
<name>A0A8J7WBF5_9EURY</name>